<reference evidence="2 3" key="1">
    <citation type="submission" date="2016-02" db="EMBL/GenBank/DDBJ databases">
        <title>Genome sequence of Clostridium thermobutyricum DSM 4928.</title>
        <authorList>
            <person name="Poehlein A."/>
            <person name="Daniel R."/>
        </authorList>
    </citation>
    <scope>NUCLEOTIDE SEQUENCE [LARGE SCALE GENOMIC DNA]</scope>
    <source>
        <strain evidence="2 3">DSM 4928</strain>
    </source>
</reference>
<keyword evidence="1" id="KW-0812">Transmembrane</keyword>
<feature type="transmembrane region" description="Helical" evidence="1">
    <location>
        <begin position="27"/>
        <end position="49"/>
    </location>
</feature>
<feature type="transmembrane region" description="Helical" evidence="1">
    <location>
        <begin position="203"/>
        <end position="225"/>
    </location>
</feature>
<dbReference type="AlphaFoldDB" id="A0A1V4SPC4"/>
<organism evidence="2 3">
    <name type="scientific">Clostridium thermobutyricum DSM 4928</name>
    <dbReference type="NCBI Taxonomy" id="1121339"/>
    <lineage>
        <taxon>Bacteria</taxon>
        <taxon>Bacillati</taxon>
        <taxon>Bacillota</taxon>
        <taxon>Clostridia</taxon>
        <taxon>Eubacteriales</taxon>
        <taxon>Clostridiaceae</taxon>
        <taxon>Clostridium</taxon>
    </lineage>
</organism>
<sequence>MNLNYTLTKEEFRDICKFQELDIIKPIKLITCIQSTLLLLLLIISTKIFDITLNYSFILILIIFTIISIYINLAKIRKIISNKINYKSKKYTNFSNADILEKRLIINSDSVILSSKISTTQVFLNSIKKVKIKDDYIILNKIYIPIRLFDTEESLKQFIDFLNDSIDNSKANLCFDLNNPEYVATLQTYLPHRFYFHFNITPIINYIAIILFIIITFISNLLKTYYIDSTLILLIIFSSVIILIFTTYFLLELKNLRSEKYFFNCPKLKKTPYIQLPYRTYIKGDYIYFVKSKKGQDISIQKTHIYAYSQIEEKGNFLSLNDGTLFIHKNSFESVEDKNKFIEFFDK</sequence>
<comment type="caution">
    <text evidence="2">The sequence shown here is derived from an EMBL/GenBank/DDBJ whole genome shotgun (WGS) entry which is preliminary data.</text>
</comment>
<evidence type="ECO:0008006" key="4">
    <source>
        <dbReference type="Google" id="ProtNLM"/>
    </source>
</evidence>
<proteinExistence type="predicted"/>
<feature type="transmembrane region" description="Helical" evidence="1">
    <location>
        <begin position="231"/>
        <end position="251"/>
    </location>
</feature>
<feature type="transmembrane region" description="Helical" evidence="1">
    <location>
        <begin position="55"/>
        <end position="73"/>
    </location>
</feature>
<evidence type="ECO:0000256" key="1">
    <source>
        <dbReference type="SAM" id="Phobius"/>
    </source>
</evidence>
<dbReference type="EMBL" id="LTAY01000103">
    <property type="protein sequence ID" value="OPX45325.1"/>
    <property type="molecule type" value="Genomic_DNA"/>
</dbReference>
<evidence type="ECO:0000313" key="2">
    <source>
        <dbReference type="EMBL" id="OPX45325.1"/>
    </source>
</evidence>
<keyword evidence="1" id="KW-1133">Transmembrane helix</keyword>
<dbReference type="RefSeq" id="WP_080024177.1">
    <property type="nucleotide sequence ID" value="NZ_LTAY01000103.1"/>
</dbReference>
<evidence type="ECO:0000313" key="3">
    <source>
        <dbReference type="Proteomes" id="UP000191448"/>
    </source>
</evidence>
<dbReference type="Proteomes" id="UP000191448">
    <property type="component" value="Unassembled WGS sequence"/>
</dbReference>
<protein>
    <recommendedName>
        <fullName evidence="4">YcxB-like protein domain-containing protein</fullName>
    </recommendedName>
</protein>
<gene>
    <name evidence="2" type="ORF">CLTHE_30890</name>
</gene>
<keyword evidence="1" id="KW-0472">Membrane</keyword>
<accession>A0A1V4SPC4</accession>
<name>A0A1V4SPC4_9CLOT</name>